<evidence type="ECO:0000313" key="7">
    <source>
        <dbReference type="Proteomes" id="UP000008524"/>
    </source>
</evidence>
<dbReference type="KEGG" id="tbr:Tb10.26.0030"/>
<dbReference type="PANTHER" id="PTHR44489">
    <property type="match status" value="1"/>
</dbReference>
<dbReference type="InterPro" id="IPR001680">
    <property type="entry name" value="WD40_rpt"/>
</dbReference>
<evidence type="ECO:0000256" key="4">
    <source>
        <dbReference type="PROSITE-ProRule" id="PRU00221"/>
    </source>
</evidence>
<dbReference type="SUPFAM" id="SSF50978">
    <property type="entry name" value="WD40 repeat-like"/>
    <property type="match status" value="1"/>
</dbReference>
<evidence type="ECO:0000256" key="5">
    <source>
        <dbReference type="SAM" id="MobiDB-lite"/>
    </source>
</evidence>
<dbReference type="eggNOG" id="KOG0274">
    <property type="taxonomic scope" value="Eukaryota"/>
</dbReference>
<dbReference type="STRING" id="185431.Q389F7"/>
<dbReference type="Proteomes" id="UP000008524">
    <property type="component" value="Chromosome 10"/>
</dbReference>
<keyword evidence="7" id="KW-1185">Reference proteome</keyword>
<feature type="compositionally biased region" description="Basic and acidic residues" evidence="5">
    <location>
        <begin position="1092"/>
        <end position="1105"/>
    </location>
</feature>
<dbReference type="OrthoDB" id="5580488at2759"/>
<dbReference type="PROSITE" id="PS00678">
    <property type="entry name" value="WD_REPEATS_1"/>
    <property type="match status" value="1"/>
</dbReference>
<protein>
    <submittedName>
        <fullName evidence="6">Uncharacterized protein</fullName>
    </submittedName>
</protein>
<dbReference type="SMART" id="SM00320">
    <property type="entry name" value="WD40"/>
    <property type="match status" value="6"/>
</dbReference>
<dbReference type="InterPro" id="IPR044715">
    <property type="entry name" value="WDR86-like"/>
</dbReference>
<dbReference type="PANTHER" id="PTHR44489:SF11">
    <property type="entry name" value="WD REPEAT DOMAIN 86"/>
    <property type="match status" value="1"/>
</dbReference>
<dbReference type="GO" id="GO:0005840">
    <property type="term" value="C:ribosome"/>
    <property type="evidence" value="ECO:0007669"/>
    <property type="project" value="UniProtKB-KW"/>
</dbReference>
<dbReference type="PROSITE" id="PS50294">
    <property type="entry name" value="WD_REPEATS_REGION"/>
    <property type="match status" value="1"/>
</dbReference>
<evidence type="ECO:0000256" key="3">
    <source>
        <dbReference type="ARBA" id="ARBA00022980"/>
    </source>
</evidence>
<accession>Q389F7</accession>
<dbReference type="GeneID" id="3662577"/>
<keyword evidence="2" id="KW-0677">Repeat</keyword>
<keyword evidence="1 4" id="KW-0853">WD repeat</keyword>
<dbReference type="PaxDb" id="5691-EAN78563"/>
<dbReference type="Pfam" id="PF00400">
    <property type="entry name" value="WD40"/>
    <property type="match status" value="2"/>
</dbReference>
<gene>
    <name evidence="6" type="ORF">Tb10.26.0030</name>
</gene>
<dbReference type="Gene3D" id="2.130.10.10">
    <property type="entry name" value="YVTN repeat-like/Quinoprotein amine dehydrogenase"/>
    <property type="match status" value="1"/>
</dbReference>
<keyword evidence="3" id="KW-0687">Ribonucleoprotein</keyword>
<feature type="repeat" description="WD" evidence="4">
    <location>
        <begin position="153"/>
        <end position="192"/>
    </location>
</feature>
<dbReference type="InterPro" id="IPR019775">
    <property type="entry name" value="WD40_repeat_CS"/>
</dbReference>
<sequence length="1105" mass="112080">MYTTTAKQPTVVGERAFSMSEKVLTFPSAVTSMTVTPDHVWLVMSDGGVQIRDVSTTELVHCFASASRPRRVVRIWSILAVPDPAVGLQVWMGLSNGAVEVYDAQTFGVLRQQTKHAGGVYCLAEFGGYVYSGSSDFKIGQWYAADARLVRMLHGHSNYVRCLYAEGNAVVSGSDDCTVRVWDVGSGDAQLTGRFHDRSAVSALCRVGITMWSGDDSGRVAVWRLDTCEALHILQAHSGRVSSLKKVGSRVYSGGADGVIAVFDAEEGRLLSHVNNYHGVRVSSLVVTSELRRFCIWSSSADKMIQCWHQDEYTVMIGDQERFSERFWYETGSTPYREFRDSVLKHIGNLRETLKIRTSDNPRLVDIVGLSNSASTVEGFRKREAILNKELSSLEGRQASLESQLEQSKGVLENIEKETSLVLGILRAAQAELRSLDPVLHGSLLMSAGGDANGPLANIVSTLSGQPATMTNVPNPPGNLAVPTSTAATTSAWPAIPSAAAVGSGAQYAAYQPTAIQGHPFYVGTPATYTQPASVSHPVAGVSGATVSNLQSPVPPVQVCGTTPTGVSTAQIPGGQGVAFTALQPAGTMAVGGPTGSTNAVQQVPTAATTPSGTTAAAMVGALPPGQSTATTSAQPLGTAAAGAMAGALPPGQSIATTSAQPLGTAAAGAMAGALPPGQSIATTSAQPLGTAAAGAMAGALPPGQSIATTSAQPLGTAAAGTMAGALPPGQSIATTSAQPLGTAAAGTMAGALPPGQSIATTSAQPLGTAAAGAMAGALPPGQSIATTSAQPPSTLGVGGSTGAPTFGQNFAVSLQPSTATTSVGPAGLTSSAANMAVSSQPLGASTVVDASGPLHSGQSLTGSAHPLSTQASGKLMGTASAGESVTTPFQPLGATANGSSLVFTTAGQSLTAIPQSLGVASTGQSTAQIPGGQGVAFTALQPAGTMAVGGPTGSTNAVQQVPTAATTPSGTTAAAMAGALPPGQSIATTSAQPLGTAAAGGPAGKPPVEQDFLSTKRVVPPVSRCGTAPPSKHVHFEQVAEATTSGGVVYRGVEWTNKNVGNYIQRRYYGAEPSLRTPALEKRRRLQGRMPDVKLEPFKRKDEG</sequence>
<reference evidence="6 7" key="2">
    <citation type="journal article" date="2005" name="Science">
        <title>The genome of the African trypanosome Trypanosoma brucei.</title>
        <authorList>
            <person name="Berriman M."/>
            <person name="Ghedin E."/>
            <person name="Hertz-Fowler C."/>
            <person name="Blandin G."/>
            <person name="Renauld H."/>
            <person name="Bartholomeu D.C."/>
            <person name="Lennard N.J."/>
            <person name="Caler E."/>
            <person name="Hamlin N.E."/>
            <person name="Haas B."/>
            <person name="Bohme U."/>
            <person name="Hannick L."/>
            <person name="Aslett M.A."/>
            <person name="Shallom J."/>
            <person name="Marcello L."/>
            <person name="Hou L."/>
            <person name="Wickstead B."/>
            <person name="Alsmark U.C."/>
            <person name="Arrowsmith C."/>
            <person name="Atkin R.J."/>
            <person name="Barron A.J."/>
            <person name="Bringaud F."/>
            <person name="Brooks K."/>
            <person name="Carrington M."/>
            <person name="Cherevach I."/>
            <person name="Chillingworth T.J."/>
            <person name="Churcher C."/>
            <person name="Clark L.N."/>
            <person name="Corton C.H."/>
            <person name="Cronin A."/>
            <person name="Davies R.M."/>
            <person name="Doggett J."/>
            <person name="Djikeng A."/>
            <person name="Feldblyum T."/>
            <person name="Field M.C."/>
            <person name="Fraser A."/>
            <person name="Goodhead I."/>
            <person name="Hance Z."/>
            <person name="Harper D."/>
            <person name="Harris B.R."/>
            <person name="Hauser H."/>
            <person name="Hostetler J."/>
            <person name="Ivens A."/>
            <person name="Jagels K."/>
            <person name="Johnson D."/>
            <person name="Johnson J."/>
            <person name="Jones K."/>
            <person name="Kerhornou A.X."/>
            <person name="Koo H."/>
            <person name="Larke N."/>
            <person name="Landfear S."/>
            <person name="Larkin C."/>
            <person name="Leech V."/>
            <person name="Line A."/>
            <person name="Lord A."/>
            <person name="Macleod A."/>
            <person name="Mooney P.J."/>
            <person name="Moule S."/>
            <person name="Martin D.M."/>
            <person name="Morgan G.W."/>
            <person name="Mungall K."/>
            <person name="Norbertczak H."/>
            <person name="Ormond D."/>
            <person name="Pai G."/>
            <person name="Peacock C.S."/>
            <person name="Peterson J."/>
            <person name="Quail M.A."/>
            <person name="Rabbinowitsch E."/>
            <person name="Rajandream M.A."/>
            <person name="Reitter C."/>
            <person name="Salzberg S.L."/>
            <person name="Sanders M."/>
            <person name="Schobel S."/>
            <person name="Sharp S."/>
            <person name="Simmonds M."/>
            <person name="Simpson A.J."/>
            <person name="Tallon L."/>
            <person name="Turner C.M."/>
            <person name="Tait A."/>
            <person name="Tivey A.R."/>
            <person name="Van Aken S."/>
            <person name="Walker D."/>
            <person name="Wanless D."/>
            <person name="Wang S."/>
            <person name="White B."/>
            <person name="White O."/>
            <person name="Whitehead S."/>
            <person name="Woodward J."/>
            <person name="Wortman J."/>
            <person name="Adams M.D."/>
            <person name="Embley T.M."/>
            <person name="Gull K."/>
            <person name="Ullu E."/>
            <person name="Barry J.D."/>
            <person name="Fairlamb A.H."/>
            <person name="Opperdoes F."/>
            <person name="Barrell B.G."/>
            <person name="Donelson J.E."/>
            <person name="Hall N."/>
            <person name="Fraser C.M."/>
            <person name="Melville S.E."/>
            <person name="El-Sayed N.M."/>
        </authorList>
    </citation>
    <scope>NUCLEOTIDE SEQUENCE [LARGE SCALE GENOMIC DNA]</scope>
    <source>
        <strain evidence="6 7">927/4 GUTat10.1</strain>
    </source>
</reference>
<dbReference type="GO" id="GO:0035869">
    <property type="term" value="C:ciliary transition zone"/>
    <property type="evidence" value="ECO:0000314"/>
    <property type="project" value="GeneDB"/>
</dbReference>
<keyword evidence="3" id="KW-0689">Ribosomal protein</keyword>
<proteinExistence type="predicted"/>
<organism evidence="6 7">
    <name type="scientific">Trypanosoma brucei brucei (strain 927/4 GUTat10.1)</name>
    <dbReference type="NCBI Taxonomy" id="185431"/>
    <lineage>
        <taxon>Eukaryota</taxon>
        <taxon>Discoba</taxon>
        <taxon>Euglenozoa</taxon>
        <taxon>Kinetoplastea</taxon>
        <taxon>Metakinetoplastina</taxon>
        <taxon>Trypanosomatida</taxon>
        <taxon>Trypanosomatidae</taxon>
        <taxon>Trypanosoma</taxon>
    </lineage>
</organism>
<dbReference type="OMA" id="ERFWYET"/>
<name>Q389F7_TRYB2</name>
<dbReference type="EMBL" id="CM000208">
    <property type="protein sequence ID" value="EAN78563.1"/>
    <property type="molecule type" value="Genomic_DNA"/>
</dbReference>
<dbReference type="AlphaFoldDB" id="Q389F7"/>
<dbReference type="FunFam" id="2.130.10.10:FF:001232">
    <property type="entry name" value="WD domain, G-beta repeat, putative"/>
    <property type="match status" value="1"/>
</dbReference>
<dbReference type="PROSITE" id="PS50082">
    <property type="entry name" value="WD_REPEATS_2"/>
    <property type="match status" value="1"/>
</dbReference>
<dbReference type="InParanoid" id="Q389F7"/>
<reference evidence="6 7" key="1">
    <citation type="journal article" date="2005" name="Science">
        <title>Comparative genomics of trypanosomatid parasitic protozoa.</title>
        <authorList>
            <person name="El-Sayed N.M."/>
            <person name="Myler P.J."/>
            <person name="Blandin G."/>
            <person name="Berriman M."/>
            <person name="Crabtree J."/>
            <person name="Aggarwal G."/>
            <person name="Caler E."/>
            <person name="Renauld H."/>
            <person name="Worthey E.A."/>
            <person name="Hertz-Fowler C."/>
            <person name="Ghedin E."/>
            <person name="Peacock C."/>
            <person name="Bartholomeu D.C."/>
            <person name="Haas B.J."/>
            <person name="Tran A.N."/>
            <person name="Wortman J.R."/>
            <person name="Alsmark U.C."/>
            <person name="Angiuoli S."/>
            <person name="Anupama A."/>
            <person name="Badger J."/>
            <person name="Bringaud F."/>
            <person name="Cadag E."/>
            <person name="Carlton J.M."/>
            <person name="Cerqueira G.C."/>
            <person name="Creasy T."/>
            <person name="Delcher A.L."/>
            <person name="Djikeng A."/>
            <person name="Embley T.M."/>
            <person name="Hauser C."/>
            <person name="Ivens A.C."/>
            <person name="Kummerfeld S.K."/>
            <person name="Pereira-Leal J.B."/>
            <person name="Nilsson D."/>
            <person name="Peterson J."/>
            <person name="Salzberg S.L."/>
            <person name="Shallom J."/>
            <person name="Silva J.C."/>
            <person name="Sundaram J."/>
            <person name="Westenberger S."/>
            <person name="White O."/>
            <person name="Melville S.E."/>
            <person name="Donelson J.E."/>
            <person name="Andersson B."/>
            <person name="Stuart K.D."/>
            <person name="Hall N."/>
        </authorList>
    </citation>
    <scope>NUCLEOTIDE SEQUENCE [LARGE SCALE GENOMIC DNA]</scope>
    <source>
        <strain evidence="6 7">927/4 GUTat10.1</strain>
    </source>
</reference>
<dbReference type="InterPro" id="IPR015943">
    <property type="entry name" value="WD40/YVTN_repeat-like_dom_sf"/>
</dbReference>
<evidence type="ECO:0000313" key="6">
    <source>
        <dbReference type="EMBL" id="EAN78563.1"/>
    </source>
</evidence>
<dbReference type="InterPro" id="IPR036322">
    <property type="entry name" value="WD40_repeat_dom_sf"/>
</dbReference>
<feature type="region of interest" description="Disordered" evidence="5">
    <location>
        <begin position="1083"/>
        <end position="1105"/>
    </location>
</feature>
<dbReference type="RefSeq" id="XP_823391.1">
    <property type="nucleotide sequence ID" value="XM_818298.1"/>
</dbReference>
<evidence type="ECO:0000256" key="1">
    <source>
        <dbReference type="ARBA" id="ARBA00022574"/>
    </source>
</evidence>
<evidence type="ECO:0000256" key="2">
    <source>
        <dbReference type="ARBA" id="ARBA00022737"/>
    </source>
</evidence>